<dbReference type="AlphaFoldDB" id="A0A411X0B5"/>
<keyword evidence="2" id="KW-1133">Transmembrane helix</keyword>
<keyword evidence="6" id="KW-1185">Reference proteome</keyword>
<keyword evidence="2" id="KW-0472">Membrane</keyword>
<dbReference type="Pfam" id="PF18183">
    <property type="entry name" value="SLATT_2"/>
    <property type="match status" value="1"/>
</dbReference>
<keyword evidence="2" id="KW-0812">Transmembrane</keyword>
<dbReference type="Proteomes" id="UP000292307">
    <property type="component" value="Chromosome"/>
</dbReference>
<evidence type="ECO:0000313" key="5">
    <source>
        <dbReference type="EMBL" id="QBI02392.1"/>
    </source>
</evidence>
<name>A0A411X0B5_9BURK</name>
<protein>
    <submittedName>
        <fullName evidence="5">SLATT domain-containing protein</fullName>
    </submittedName>
</protein>
<dbReference type="InterPro" id="IPR040688">
    <property type="entry name" value="SLATT_2"/>
</dbReference>
<sequence>MPPTSGSQSSSHENLAGTGSYDAGTTAPAGLQEIYEALERKATEAMAWYASRQRAKKRGARYIRTAAILLGALTAIIPSVIAMMPERIFIMGEDMAVVRFNPVATITGVAAATAVLFDRFYGFSASWGRYIVTYQRIQQDLDDFRIGWRKQMLKLNSNMPPTDEQILAVYDFLAAFLRSVNDAVRAETEAWLTDFKSSVADIDKTVDGQRAAAANIAAGGAKGALSVVLADPEELDGARWTLQIDNRKEEVKTGQSTATIPMLDPGIYKLRVAGIRRGRPVAAEYPVCVTPGDVTTLKVDRLG</sequence>
<dbReference type="EMBL" id="BMWV01000005">
    <property type="protein sequence ID" value="GGY43181.1"/>
    <property type="molecule type" value="Genomic_DNA"/>
</dbReference>
<feature type="region of interest" description="Disordered" evidence="1">
    <location>
        <begin position="1"/>
        <end position="24"/>
    </location>
</feature>
<reference evidence="4" key="1">
    <citation type="journal article" date="2014" name="Int. J. Syst. Evol. Microbiol.">
        <title>Complete genome sequence of Corynebacterium casei LMG S-19264T (=DSM 44701T), isolated from a smear-ripened cheese.</title>
        <authorList>
            <consortium name="US DOE Joint Genome Institute (JGI-PGF)"/>
            <person name="Walter F."/>
            <person name="Albersmeier A."/>
            <person name="Kalinowski J."/>
            <person name="Ruckert C."/>
        </authorList>
    </citation>
    <scope>NUCLEOTIDE SEQUENCE</scope>
    <source>
        <strain evidence="4">KCTC 12343</strain>
    </source>
</reference>
<accession>A0A411X0B5</accession>
<evidence type="ECO:0000313" key="6">
    <source>
        <dbReference type="Proteomes" id="UP000292307"/>
    </source>
</evidence>
<feature type="compositionally biased region" description="Polar residues" evidence="1">
    <location>
        <begin position="1"/>
        <end position="13"/>
    </location>
</feature>
<feature type="domain" description="SMODS and SLOG-associating 2TM effector" evidence="3">
    <location>
        <begin position="30"/>
        <end position="202"/>
    </location>
</feature>
<dbReference type="EMBL" id="CP036401">
    <property type="protein sequence ID" value="QBI02392.1"/>
    <property type="molecule type" value="Genomic_DNA"/>
</dbReference>
<dbReference type="OrthoDB" id="5507841at2"/>
<evidence type="ECO:0000313" key="4">
    <source>
        <dbReference type="EMBL" id="GGY43181.1"/>
    </source>
</evidence>
<organism evidence="4 7">
    <name type="scientific">Pseudoduganella albidiflava</name>
    <dbReference type="NCBI Taxonomy" id="321983"/>
    <lineage>
        <taxon>Bacteria</taxon>
        <taxon>Pseudomonadati</taxon>
        <taxon>Pseudomonadota</taxon>
        <taxon>Betaproteobacteria</taxon>
        <taxon>Burkholderiales</taxon>
        <taxon>Oxalobacteraceae</taxon>
        <taxon>Telluria group</taxon>
        <taxon>Pseudoduganella</taxon>
    </lineage>
</organism>
<evidence type="ECO:0000259" key="3">
    <source>
        <dbReference type="Pfam" id="PF18183"/>
    </source>
</evidence>
<dbReference type="NCBIfam" id="NF033633">
    <property type="entry name" value="SLATT_2"/>
    <property type="match status" value="1"/>
</dbReference>
<reference evidence="4" key="3">
    <citation type="submission" date="2022-12" db="EMBL/GenBank/DDBJ databases">
        <authorList>
            <person name="Sun Q."/>
            <person name="Kim S."/>
        </authorList>
    </citation>
    <scope>NUCLEOTIDE SEQUENCE</scope>
    <source>
        <strain evidence="4">KCTC 12343</strain>
    </source>
</reference>
<dbReference type="RefSeq" id="WP_131146506.1">
    <property type="nucleotide sequence ID" value="NZ_BMWV01000005.1"/>
</dbReference>
<evidence type="ECO:0000256" key="1">
    <source>
        <dbReference type="SAM" id="MobiDB-lite"/>
    </source>
</evidence>
<reference evidence="5 6" key="2">
    <citation type="submission" date="2019-02" db="EMBL/GenBank/DDBJ databases">
        <title>Draft Genome Sequences of Six Type Strains of the Genus Massilia.</title>
        <authorList>
            <person name="Miess H."/>
            <person name="Frediansyhah A."/>
            <person name="Gross H."/>
        </authorList>
    </citation>
    <scope>NUCLEOTIDE SEQUENCE [LARGE SCALE GENOMIC DNA]</scope>
    <source>
        <strain evidence="5 6">DSM 17472</strain>
    </source>
</reference>
<evidence type="ECO:0000256" key="2">
    <source>
        <dbReference type="SAM" id="Phobius"/>
    </source>
</evidence>
<dbReference type="Proteomes" id="UP000628442">
    <property type="component" value="Unassembled WGS sequence"/>
</dbReference>
<gene>
    <name evidence="5" type="ORF">EYF70_17250</name>
    <name evidence="4" type="ORF">GCM10007387_26550</name>
</gene>
<evidence type="ECO:0000313" key="7">
    <source>
        <dbReference type="Proteomes" id="UP000628442"/>
    </source>
</evidence>
<feature type="transmembrane region" description="Helical" evidence="2">
    <location>
        <begin position="62"/>
        <end position="84"/>
    </location>
</feature>
<proteinExistence type="predicted"/>